<evidence type="ECO:0000313" key="2">
    <source>
        <dbReference type="EMBL" id="MCS0630897.1"/>
    </source>
</evidence>
<dbReference type="RefSeq" id="WP_259449991.1">
    <property type="nucleotide sequence ID" value="NZ_CP119520.1"/>
</dbReference>
<evidence type="ECO:0000313" key="3">
    <source>
        <dbReference type="Proteomes" id="UP001165263"/>
    </source>
</evidence>
<feature type="region of interest" description="Disordered" evidence="1">
    <location>
        <begin position="53"/>
        <end position="81"/>
    </location>
</feature>
<keyword evidence="3" id="KW-1185">Reference proteome</keyword>
<evidence type="ECO:0000256" key="1">
    <source>
        <dbReference type="SAM" id="MobiDB-lite"/>
    </source>
</evidence>
<name>A0ABT2C0I1_9BURK</name>
<sequence>MKESRPSNTFRGLPLTSEQDSEIRHYIHLKERSGMPWDTPELAAMLADMLNPPELAAEERQSIDDSMGTEHATARDDADAT</sequence>
<organism evidence="2 3">
    <name type="scientific">Telluria mixta</name>
    <dbReference type="NCBI Taxonomy" id="34071"/>
    <lineage>
        <taxon>Bacteria</taxon>
        <taxon>Pseudomonadati</taxon>
        <taxon>Pseudomonadota</taxon>
        <taxon>Betaproteobacteria</taxon>
        <taxon>Burkholderiales</taxon>
        <taxon>Oxalobacteraceae</taxon>
        <taxon>Telluria group</taxon>
        <taxon>Telluria</taxon>
    </lineage>
</organism>
<dbReference type="Proteomes" id="UP001165263">
    <property type="component" value="Unassembled WGS sequence"/>
</dbReference>
<comment type="caution">
    <text evidence="2">The sequence shown here is derived from an EMBL/GenBank/DDBJ whole genome shotgun (WGS) entry which is preliminary data.</text>
</comment>
<dbReference type="EMBL" id="JANUHC010000005">
    <property type="protein sequence ID" value="MCS0630897.1"/>
    <property type="molecule type" value="Genomic_DNA"/>
</dbReference>
<accession>A0ABT2C0I1</accession>
<proteinExistence type="predicted"/>
<feature type="compositionally biased region" description="Basic and acidic residues" evidence="1">
    <location>
        <begin position="72"/>
        <end position="81"/>
    </location>
</feature>
<reference evidence="2" key="1">
    <citation type="submission" date="2022-08" db="EMBL/GenBank/DDBJ databases">
        <title>Reclassification of Massilia species as members of the genera Telluria, Duganella, Pseudoduganella, Mokoshia gen. nov. and Zemynaea gen. nov. using orthogonal and non-orthogonal genome-based approaches.</title>
        <authorList>
            <person name="Bowman J.P."/>
        </authorList>
    </citation>
    <scope>NUCLEOTIDE SEQUENCE</scope>
    <source>
        <strain evidence="2">LMG 11547</strain>
    </source>
</reference>
<gene>
    <name evidence="2" type="ORF">NX786_16315</name>
</gene>
<protein>
    <submittedName>
        <fullName evidence="2">Uncharacterized protein</fullName>
    </submittedName>
</protein>